<dbReference type="SMART" id="SM00387">
    <property type="entry name" value="HATPase_c"/>
    <property type="match status" value="1"/>
</dbReference>
<dbReference type="Gene3D" id="3.30.565.10">
    <property type="entry name" value="Histidine kinase-like ATPase, C-terminal domain"/>
    <property type="match status" value="1"/>
</dbReference>
<keyword evidence="9" id="KW-1133">Transmembrane helix</keyword>
<dbReference type="CDD" id="cd16917">
    <property type="entry name" value="HATPase_UhpB-NarQ-NarX-like"/>
    <property type="match status" value="1"/>
</dbReference>
<evidence type="ECO:0000256" key="4">
    <source>
        <dbReference type="ARBA" id="ARBA00022679"/>
    </source>
</evidence>
<feature type="transmembrane region" description="Helical" evidence="9">
    <location>
        <begin position="69"/>
        <end position="91"/>
    </location>
</feature>
<dbReference type="InterPro" id="IPR005467">
    <property type="entry name" value="His_kinase_dom"/>
</dbReference>
<proteinExistence type="predicted"/>
<name>A0A7U3ZQG4_RUNSL</name>
<dbReference type="InterPro" id="IPR003594">
    <property type="entry name" value="HATPase_dom"/>
</dbReference>
<dbReference type="EMBL" id="CP002859">
    <property type="protein sequence ID" value="AEI51492.1"/>
    <property type="molecule type" value="Genomic_DNA"/>
</dbReference>
<dbReference type="InterPro" id="IPR036890">
    <property type="entry name" value="HATPase_C_sf"/>
</dbReference>
<evidence type="ECO:0000256" key="1">
    <source>
        <dbReference type="ARBA" id="ARBA00000085"/>
    </source>
</evidence>
<organism evidence="11 12">
    <name type="scientific">Runella slithyformis (strain ATCC 29530 / DSM 19594 / LMG 11500 / NCIMB 11436 / LSU 4)</name>
    <dbReference type="NCBI Taxonomy" id="761193"/>
    <lineage>
        <taxon>Bacteria</taxon>
        <taxon>Pseudomonadati</taxon>
        <taxon>Bacteroidota</taxon>
        <taxon>Cytophagia</taxon>
        <taxon>Cytophagales</taxon>
        <taxon>Spirosomataceae</taxon>
        <taxon>Runella</taxon>
    </lineage>
</organism>
<reference evidence="12" key="1">
    <citation type="submission" date="2011-06" db="EMBL/GenBank/DDBJ databases">
        <title>The complete genome of chromosome of Runella slithyformis DSM 19594.</title>
        <authorList>
            <consortium name="US DOE Joint Genome Institute (JGI-PGF)"/>
            <person name="Lucas S."/>
            <person name="Han J."/>
            <person name="Lapidus A."/>
            <person name="Bruce D."/>
            <person name="Goodwin L."/>
            <person name="Pitluck S."/>
            <person name="Peters L."/>
            <person name="Kyrpides N."/>
            <person name="Mavromatis K."/>
            <person name="Ivanova N."/>
            <person name="Ovchinnikova G."/>
            <person name="Zhang X."/>
            <person name="Misra M."/>
            <person name="Detter J.C."/>
            <person name="Tapia R."/>
            <person name="Han C."/>
            <person name="Land M."/>
            <person name="Hauser L."/>
            <person name="Markowitz V."/>
            <person name="Cheng J.-F."/>
            <person name="Hugenholtz P."/>
            <person name="Woyke T."/>
            <person name="Wu D."/>
            <person name="Tindall B."/>
            <person name="Faehrich R."/>
            <person name="Brambilla E."/>
            <person name="Klenk H.-P."/>
            <person name="Eisen J.A."/>
        </authorList>
    </citation>
    <scope>NUCLEOTIDE SEQUENCE [LARGE SCALE GENOMIC DNA]</scope>
    <source>
        <strain evidence="12">ATCC 29530 / DSM 19594 / LMG 11500 / NCIMB 11436 / LSU 4</strain>
    </source>
</reference>
<keyword evidence="7" id="KW-0067">ATP-binding</keyword>
<dbReference type="GO" id="GO:0000155">
    <property type="term" value="F:phosphorelay sensor kinase activity"/>
    <property type="evidence" value="ECO:0007669"/>
    <property type="project" value="InterPro"/>
</dbReference>
<dbReference type="KEGG" id="rsi:Runsl_5192"/>
<keyword evidence="8" id="KW-0902">Two-component regulatory system</keyword>
<dbReference type="PANTHER" id="PTHR24421">
    <property type="entry name" value="NITRATE/NITRITE SENSOR PROTEIN NARX-RELATED"/>
    <property type="match status" value="1"/>
</dbReference>
<dbReference type="InterPro" id="IPR050482">
    <property type="entry name" value="Sensor_HK_TwoCompSys"/>
</dbReference>
<evidence type="ECO:0000256" key="2">
    <source>
        <dbReference type="ARBA" id="ARBA00012438"/>
    </source>
</evidence>
<keyword evidence="9" id="KW-0472">Membrane</keyword>
<evidence type="ECO:0000256" key="7">
    <source>
        <dbReference type="ARBA" id="ARBA00022840"/>
    </source>
</evidence>
<dbReference type="AlphaFoldDB" id="A0A7U3ZQG4"/>
<reference evidence="11 12" key="2">
    <citation type="journal article" date="2012" name="Stand. Genomic Sci.">
        <title>Complete genome sequence of the aquatic bacterium Runella slithyformis type strain (LSU 4(T)).</title>
        <authorList>
            <person name="Copeland A."/>
            <person name="Zhang X."/>
            <person name="Misra M."/>
            <person name="Lapidus A."/>
            <person name="Nolan M."/>
            <person name="Lucas S."/>
            <person name="Deshpande S."/>
            <person name="Cheng J.F."/>
            <person name="Tapia R."/>
            <person name="Goodwin L.A."/>
            <person name="Pitluck S."/>
            <person name="Liolios K."/>
            <person name="Pagani I."/>
            <person name="Ivanova N."/>
            <person name="Mikhailova N."/>
            <person name="Pati A."/>
            <person name="Chen A."/>
            <person name="Palaniappan K."/>
            <person name="Land M."/>
            <person name="Hauser L."/>
            <person name="Pan C."/>
            <person name="Jeffries C.D."/>
            <person name="Detter J.C."/>
            <person name="Brambilla E.M."/>
            <person name="Rohde M."/>
            <person name="Djao O.D."/>
            <person name="Goker M."/>
            <person name="Sikorski J."/>
            <person name="Tindall B.J."/>
            <person name="Woyke T."/>
            <person name="Bristow J."/>
            <person name="Eisen J.A."/>
            <person name="Markowitz V."/>
            <person name="Hugenholtz P."/>
            <person name="Kyrpides N.C."/>
            <person name="Klenk H.P."/>
            <person name="Mavromatis K."/>
        </authorList>
    </citation>
    <scope>NUCLEOTIDE SEQUENCE [LARGE SCALE GENOMIC DNA]</scope>
    <source>
        <strain evidence="12">ATCC 29530 / DSM 19594 / LMG 11500 / NCIMB 11436 / LSU 4</strain>
    </source>
</reference>
<sequence length="420" mass="48766">MPFMRKPYLCYLIFFCFIYLVSDGRLSTVVAAKTVFALQSIQNFPASCRKNPFSHAGNSKVFSASYCFFFMHLGALRGYFMNPALLFLLLFSRPSVNLKLSSPKSRLNFHSVQIAVRRWLRPVWIYSFSVAFLLLFYAFTLFLVNTGHIELTFSGLIFFQVALTANMFIIIIGLTYLHWVYENKHRKSQWKTRKQQKKLHDILQLKQQEEVRRIRLQQELQVQRERLARDLHDGIGSQLTHIVTKLDMLSIRSAQARQLGLLSDFARETNQILRETIWVLNHDYIEYTQFQQRMSGFMNRLWEDREQPELKISMSDHSSLLISPVVAMTIFRIGQEVINNALKYAEADCINIHFRQRSNTVVVEINDNGTGFDLQKVKRGYGLDNIQKRCSELGGQLLLYSAPTGTTVMIELPPSEPKPL</sequence>
<dbReference type="Proteomes" id="UP000000493">
    <property type="component" value="Chromosome"/>
</dbReference>
<evidence type="ECO:0000256" key="9">
    <source>
        <dbReference type="SAM" id="Phobius"/>
    </source>
</evidence>
<accession>A0A7U3ZQG4</accession>
<comment type="catalytic activity">
    <reaction evidence="1">
        <text>ATP + protein L-histidine = ADP + protein N-phospho-L-histidine.</text>
        <dbReference type="EC" id="2.7.13.3"/>
    </reaction>
</comment>
<keyword evidence="3" id="KW-0597">Phosphoprotein</keyword>
<protein>
    <recommendedName>
        <fullName evidence="2">histidine kinase</fullName>
        <ecNumber evidence="2">2.7.13.3</ecNumber>
    </recommendedName>
</protein>
<dbReference type="GO" id="GO:0005524">
    <property type="term" value="F:ATP binding"/>
    <property type="evidence" value="ECO:0007669"/>
    <property type="project" value="UniProtKB-KW"/>
</dbReference>
<keyword evidence="12" id="KW-1185">Reference proteome</keyword>
<dbReference type="Pfam" id="PF07730">
    <property type="entry name" value="HisKA_3"/>
    <property type="match status" value="1"/>
</dbReference>
<feature type="transmembrane region" description="Helical" evidence="9">
    <location>
        <begin position="123"/>
        <end position="144"/>
    </location>
</feature>
<keyword evidence="6 11" id="KW-0418">Kinase</keyword>
<evidence type="ECO:0000259" key="10">
    <source>
        <dbReference type="PROSITE" id="PS50109"/>
    </source>
</evidence>
<keyword evidence="9" id="KW-0812">Transmembrane</keyword>
<dbReference type="Pfam" id="PF02518">
    <property type="entry name" value="HATPase_c"/>
    <property type="match status" value="1"/>
</dbReference>
<feature type="transmembrane region" description="Helical" evidence="9">
    <location>
        <begin position="156"/>
        <end position="181"/>
    </location>
</feature>
<evidence type="ECO:0000313" key="11">
    <source>
        <dbReference type="EMBL" id="AEI51492.1"/>
    </source>
</evidence>
<gene>
    <name evidence="11" type="ordered locus">Runsl_5192</name>
</gene>
<keyword evidence="5" id="KW-0547">Nucleotide-binding</keyword>
<dbReference type="InterPro" id="IPR011712">
    <property type="entry name" value="Sig_transdc_His_kin_sub3_dim/P"/>
</dbReference>
<dbReference type="Gene3D" id="1.20.5.1930">
    <property type="match status" value="1"/>
</dbReference>
<evidence type="ECO:0000256" key="8">
    <source>
        <dbReference type="ARBA" id="ARBA00023012"/>
    </source>
</evidence>
<dbReference type="EC" id="2.7.13.3" evidence="2"/>
<evidence type="ECO:0000256" key="5">
    <source>
        <dbReference type="ARBA" id="ARBA00022741"/>
    </source>
</evidence>
<evidence type="ECO:0000256" key="6">
    <source>
        <dbReference type="ARBA" id="ARBA00022777"/>
    </source>
</evidence>
<evidence type="ECO:0000256" key="3">
    <source>
        <dbReference type="ARBA" id="ARBA00022553"/>
    </source>
</evidence>
<feature type="domain" description="Histidine kinase" evidence="10">
    <location>
        <begin position="330"/>
        <end position="416"/>
    </location>
</feature>
<dbReference type="GO" id="GO:0046983">
    <property type="term" value="F:protein dimerization activity"/>
    <property type="evidence" value="ECO:0007669"/>
    <property type="project" value="InterPro"/>
</dbReference>
<evidence type="ECO:0000313" key="12">
    <source>
        <dbReference type="Proteomes" id="UP000000493"/>
    </source>
</evidence>
<dbReference type="SUPFAM" id="SSF55874">
    <property type="entry name" value="ATPase domain of HSP90 chaperone/DNA topoisomerase II/histidine kinase"/>
    <property type="match status" value="1"/>
</dbReference>
<keyword evidence="4" id="KW-0808">Transferase</keyword>
<dbReference type="PROSITE" id="PS50109">
    <property type="entry name" value="HIS_KIN"/>
    <property type="match status" value="1"/>
</dbReference>
<dbReference type="PANTHER" id="PTHR24421:SF10">
    <property type="entry name" value="NITRATE_NITRITE SENSOR PROTEIN NARQ"/>
    <property type="match status" value="1"/>
</dbReference>
<dbReference type="GO" id="GO:0016020">
    <property type="term" value="C:membrane"/>
    <property type="evidence" value="ECO:0007669"/>
    <property type="project" value="InterPro"/>
</dbReference>